<evidence type="ECO:0000313" key="1">
    <source>
        <dbReference type="EMBL" id="GGO93346.1"/>
    </source>
</evidence>
<dbReference type="Proteomes" id="UP000641932">
    <property type="component" value="Unassembled WGS sequence"/>
</dbReference>
<dbReference type="EMBL" id="BMMS01000020">
    <property type="protein sequence ID" value="GGO93346.1"/>
    <property type="molecule type" value="Genomic_DNA"/>
</dbReference>
<proteinExistence type="predicted"/>
<protein>
    <submittedName>
        <fullName evidence="1">Uncharacterized protein</fullName>
    </submittedName>
</protein>
<dbReference type="AlphaFoldDB" id="A0A917ZUZ5"/>
<gene>
    <name evidence="1" type="ORF">GCM10012280_45670</name>
</gene>
<keyword evidence="2" id="KW-1185">Reference proteome</keyword>
<evidence type="ECO:0000313" key="2">
    <source>
        <dbReference type="Proteomes" id="UP000641932"/>
    </source>
</evidence>
<accession>A0A917ZUZ5</accession>
<name>A0A917ZUZ5_9ACTN</name>
<reference evidence="1" key="2">
    <citation type="submission" date="2020-09" db="EMBL/GenBank/DDBJ databases">
        <authorList>
            <person name="Sun Q."/>
            <person name="Zhou Y."/>
        </authorList>
    </citation>
    <scope>NUCLEOTIDE SEQUENCE</scope>
    <source>
        <strain evidence="1">CGMCC 4.7201</strain>
    </source>
</reference>
<sequence>MLLLRDAFECQEAAGFRFGQLGQGEHTQHLRPAGVRSPVDVGGITARQNHGHPEWGPVEKLSHEPGLHGRALFEGVDEEYGTRLVGRCCRSGRVGGCAGLEQAAFDVHDPSTRSARDPGELTE</sequence>
<comment type="caution">
    <text evidence="1">The sequence shown here is derived from an EMBL/GenBank/DDBJ whole genome shotgun (WGS) entry which is preliminary data.</text>
</comment>
<organism evidence="1 2">
    <name type="scientific">Wenjunlia tyrosinilytica</name>
    <dbReference type="NCBI Taxonomy" id="1544741"/>
    <lineage>
        <taxon>Bacteria</taxon>
        <taxon>Bacillati</taxon>
        <taxon>Actinomycetota</taxon>
        <taxon>Actinomycetes</taxon>
        <taxon>Kitasatosporales</taxon>
        <taxon>Streptomycetaceae</taxon>
        <taxon>Wenjunlia</taxon>
    </lineage>
</organism>
<reference evidence="1" key="1">
    <citation type="journal article" date="2014" name="Int. J. Syst. Evol. Microbiol.">
        <title>Complete genome sequence of Corynebacterium casei LMG S-19264T (=DSM 44701T), isolated from a smear-ripened cheese.</title>
        <authorList>
            <consortium name="US DOE Joint Genome Institute (JGI-PGF)"/>
            <person name="Walter F."/>
            <person name="Albersmeier A."/>
            <person name="Kalinowski J."/>
            <person name="Ruckert C."/>
        </authorList>
    </citation>
    <scope>NUCLEOTIDE SEQUENCE</scope>
    <source>
        <strain evidence="1">CGMCC 4.7201</strain>
    </source>
</reference>